<gene>
    <name evidence="2" type="ORF">EVA_07341</name>
</gene>
<evidence type="ECO:0000313" key="2">
    <source>
        <dbReference type="EMBL" id="EJX04560.1"/>
    </source>
</evidence>
<accession>J9GVK0</accession>
<proteinExistence type="predicted"/>
<comment type="caution">
    <text evidence="2">The sequence shown here is derived from an EMBL/GenBank/DDBJ whole genome shotgun (WGS) entry which is preliminary data.</text>
</comment>
<protein>
    <submittedName>
        <fullName evidence="2">Uncharacterized protein</fullName>
    </submittedName>
</protein>
<keyword evidence="1" id="KW-0472">Membrane</keyword>
<sequence length="153" mass="16668">MAKLSYKASYYIFYVLIALVLLVLGLFFGVGYTNPMGDYNAPEHTETLIFFMYFMFGFCVLATLLGAIAQFGAALRDNPKGAIKSLMGLILLVIVLVVTYGAASTDPIVMADGTSFTDVSMLKLSDMLLYSTYFLFTVAAVATLVNLSGIFKK</sequence>
<keyword evidence="1" id="KW-1133">Transmembrane helix</keyword>
<dbReference type="EMBL" id="AMCI01001770">
    <property type="protein sequence ID" value="EJX04560.1"/>
    <property type="molecule type" value="Genomic_DNA"/>
</dbReference>
<feature type="transmembrane region" description="Helical" evidence="1">
    <location>
        <begin position="86"/>
        <end position="103"/>
    </location>
</feature>
<reference evidence="2" key="1">
    <citation type="journal article" date="2012" name="PLoS ONE">
        <title>Gene sets for utilization of primary and secondary nutrition supplies in the distal gut of endangered iberian lynx.</title>
        <authorList>
            <person name="Alcaide M."/>
            <person name="Messina E."/>
            <person name="Richter M."/>
            <person name="Bargiela R."/>
            <person name="Peplies J."/>
            <person name="Huws S.A."/>
            <person name="Newbold C.J."/>
            <person name="Golyshin P.N."/>
            <person name="Simon M.A."/>
            <person name="Lopez G."/>
            <person name="Yakimov M.M."/>
            <person name="Ferrer M."/>
        </authorList>
    </citation>
    <scope>NUCLEOTIDE SEQUENCE</scope>
</reference>
<feature type="transmembrane region" description="Helical" evidence="1">
    <location>
        <begin position="12"/>
        <end position="30"/>
    </location>
</feature>
<organism evidence="2">
    <name type="scientific">gut metagenome</name>
    <dbReference type="NCBI Taxonomy" id="749906"/>
    <lineage>
        <taxon>unclassified sequences</taxon>
        <taxon>metagenomes</taxon>
        <taxon>organismal metagenomes</taxon>
    </lineage>
</organism>
<evidence type="ECO:0000256" key="1">
    <source>
        <dbReference type="SAM" id="Phobius"/>
    </source>
</evidence>
<feature type="transmembrane region" description="Helical" evidence="1">
    <location>
        <begin position="128"/>
        <end position="151"/>
    </location>
</feature>
<name>J9GVK0_9ZZZZ</name>
<feature type="transmembrane region" description="Helical" evidence="1">
    <location>
        <begin position="50"/>
        <end position="74"/>
    </location>
</feature>
<dbReference type="AlphaFoldDB" id="J9GVK0"/>
<keyword evidence="1" id="KW-0812">Transmembrane</keyword>